<evidence type="ECO:0000259" key="5">
    <source>
        <dbReference type="Pfam" id="PF12867"/>
    </source>
</evidence>
<dbReference type="InterPro" id="IPR024775">
    <property type="entry name" value="DinB-like"/>
</dbReference>
<dbReference type="Pfam" id="PF12867">
    <property type="entry name" value="DinB_2"/>
    <property type="match status" value="1"/>
</dbReference>
<feature type="domain" description="DinB-like" evidence="5">
    <location>
        <begin position="43"/>
        <end position="162"/>
    </location>
</feature>
<dbReference type="InterPro" id="IPR029063">
    <property type="entry name" value="SAM-dependent_MTases_sf"/>
</dbReference>
<dbReference type="Gene3D" id="3.90.1580.10">
    <property type="entry name" value="paralog of FGE (formylglycine-generating enzyme)"/>
    <property type="match status" value="1"/>
</dbReference>
<evidence type="ECO:0000259" key="4">
    <source>
        <dbReference type="Pfam" id="PF03781"/>
    </source>
</evidence>
<dbReference type="AlphaFoldDB" id="A0A6C0RCM7"/>
<dbReference type="InterPro" id="IPR016187">
    <property type="entry name" value="CTDL_fold"/>
</dbReference>
<gene>
    <name evidence="6" type="primary">ovoA</name>
    <name evidence="6" type="ORF">G0Q07_09035</name>
</gene>
<dbReference type="KEGG" id="drc:G0Q07_09035"/>
<sequence>MNDLIAHTIDLVNGDRESKKAEIRDYFIKTYSLDEKLYEHLKNDEAFFRRADPLRHPLIFYYGHTAVFFINKLILAKMIDHRINSHFESIFAIGVDEMSWDDLNESNYDWPTVKEVFEYRQKVKDVVLNVIDSTSLTLPINWENPFWIIMMGIEHERIHIETSSVLMRQLPLEFLKPNVFDVPCKESGDAPENLMLNVEGGKVIIGKPYDHRFYGWDVEYGEHKVEVDAFKASEFLISNGEFLEFINDGGYKTEEYWTEEGWSWYQYQKAEFPLFWRKTADKYFLRLFDQEIEMPWDWPTELNYLEAKAFANWKTKQTGKTYRLPTEAEWYCLAEQNEITDDNYATVQANIGLEKYVSPCPVNQFKQGDFYDIIGNVWQWTETPVTGYPGFKVHPLYDDFSTPTFDGKHNMIKGGSWISTGNEATWHARYAFRRHFYQHAGFRLVESENPLTIRNDSYETDSEVARSCEFNYGNPVLGFDNFPISIAEICKQYSGDQNSLKLLDLNCDTGRTAFELSNSFKQITALDFSARFIRMAIQLQEQGFIRYITKDEGELVHYSDVQLSEHGLNPKGNLQFMQADANNLKPIYTGYDVILAINLLEELYNPKQFLSTIHERLNVGGIFILGSTYDWEKNGIKRENWPGAFKKDGEPVTSFEGIKALFQDNFELVKEPQNLPAAKTVSSRKIEVSVVEITIWKKRTK</sequence>
<dbReference type="CDD" id="cd02440">
    <property type="entry name" value="AdoMet_MTases"/>
    <property type="match status" value="1"/>
</dbReference>
<evidence type="ECO:0000256" key="1">
    <source>
        <dbReference type="ARBA" id="ARBA00023002"/>
    </source>
</evidence>
<proteinExistence type="predicted"/>
<keyword evidence="7" id="KW-1185">Reference proteome</keyword>
<organism evidence="6 7">
    <name type="scientific">Draconibacterium halophilum</name>
    <dbReference type="NCBI Taxonomy" id="2706887"/>
    <lineage>
        <taxon>Bacteria</taxon>
        <taxon>Pseudomonadati</taxon>
        <taxon>Bacteroidota</taxon>
        <taxon>Bacteroidia</taxon>
        <taxon>Marinilabiliales</taxon>
        <taxon>Prolixibacteraceae</taxon>
        <taxon>Draconibacterium</taxon>
    </lineage>
</organism>
<dbReference type="InterPro" id="IPR042095">
    <property type="entry name" value="SUMF_sf"/>
</dbReference>
<dbReference type="InterPro" id="IPR027625">
    <property type="entry name" value="OvoA_Cterm"/>
</dbReference>
<dbReference type="InterPro" id="IPR005532">
    <property type="entry name" value="SUMF_dom"/>
</dbReference>
<keyword evidence="2" id="KW-0408">Iron</keyword>
<dbReference type="GO" id="GO:0120147">
    <property type="term" value="F:formylglycine-generating oxidase activity"/>
    <property type="evidence" value="ECO:0007669"/>
    <property type="project" value="TreeGrafter"/>
</dbReference>
<dbReference type="Pfam" id="PF13489">
    <property type="entry name" value="Methyltransf_23"/>
    <property type="match status" value="1"/>
</dbReference>
<dbReference type="SUPFAM" id="SSF53335">
    <property type="entry name" value="S-adenosyl-L-methionine-dependent methyltransferases"/>
    <property type="match status" value="1"/>
</dbReference>
<dbReference type="RefSeq" id="WP_163345780.1">
    <property type="nucleotide sequence ID" value="NZ_CP048409.1"/>
</dbReference>
<feature type="domain" description="Sulfatase-modifying factor enzyme-like" evidence="4">
    <location>
        <begin position="195"/>
        <end position="445"/>
    </location>
</feature>
<reference evidence="6 7" key="1">
    <citation type="submission" date="2020-02" db="EMBL/GenBank/DDBJ databases">
        <title>Genome sequencing for Draconibacterium sp. strain M1.</title>
        <authorList>
            <person name="Park S.-J."/>
        </authorList>
    </citation>
    <scope>NUCLEOTIDE SEQUENCE [LARGE SCALE GENOMIC DNA]</scope>
    <source>
        <strain evidence="6 7">M1</strain>
    </source>
</reference>
<accession>A0A6C0RCM7</accession>
<dbReference type="FunFam" id="3.90.1580.10:FF:000006">
    <property type="entry name" value="Generic methyltransferase, putative"/>
    <property type="match status" value="1"/>
</dbReference>
<evidence type="ECO:0000256" key="3">
    <source>
        <dbReference type="ARBA" id="ARBA00037882"/>
    </source>
</evidence>
<dbReference type="NCBIfam" id="TIGR04344">
    <property type="entry name" value="ovoA_Nterm"/>
    <property type="match status" value="1"/>
</dbReference>
<keyword evidence="1" id="KW-0560">Oxidoreductase</keyword>
<comment type="pathway">
    <text evidence="3">Amino-acid biosynthesis; ergothioneine biosynthesis.</text>
</comment>
<dbReference type="Pfam" id="PF03781">
    <property type="entry name" value="FGE-sulfatase"/>
    <property type="match status" value="1"/>
</dbReference>
<dbReference type="InterPro" id="IPR051043">
    <property type="entry name" value="Sulfatase_Mod_Factor_Kinase"/>
</dbReference>
<dbReference type="Proteomes" id="UP000474630">
    <property type="component" value="Chromosome"/>
</dbReference>
<dbReference type="NCBIfam" id="TIGR04345">
    <property type="entry name" value="ovoA_Cterm"/>
    <property type="match status" value="1"/>
</dbReference>
<dbReference type="Gene3D" id="3.40.50.150">
    <property type="entry name" value="Vaccinia Virus protein VP39"/>
    <property type="match status" value="1"/>
</dbReference>
<dbReference type="PANTHER" id="PTHR23150">
    <property type="entry name" value="SULFATASE MODIFYING FACTOR 1, 2"/>
    <property type="match status" value="1"/>
</dbReference>
<evidence type="ECO:0000313" key="7">
    <source>
        <dbReference type="Proteomes" id="UP000474630"/>
    </source>
</evidence>
<name>A0A6C0RCM7_9BACT</name>
<dbReference type="SUPFAM" id="SSF56436">
    <property type="entry name" value="C-type lectin-like"/>
    <property type="match status" value="1"/>
</dbReference>
<dbReference type="InterPro" id="IPR027577">
    <property type="entry name" value="OvoA_Nterm"/>
</dbReference>
<evidence type="ECO:0000313" key="6">
    <source>
        <dbReference type="EMBL" id="QIA07859.1"/>
    </source>
</evidence>
<dbReference type="EMBL" id="CP048409">
    <property type="protein sequence ID" value="QIA07859.1"/>
    <property type="molecule type" value="Genomic_DNA"/>
</dbReference>
<dbReference type="PANTHER" id="PTHR23150:SF26">
    <property type="entry name" value="GENERIC METHYLTRANSFERASE"/>
    <property type="match status" value="1"/>
</dbReference>
<protein>
    <submittedName>
        <fullName evidence="6">5-histidylcysteine sulfoxide synthase</fullName>
    </submittedName>
</protein>
<evidence type="ECO:0000256" key="2">
    <source>
        <dbReference type="ARBA" id="ARBA00023004"/>
    </source>
</evidence>